<feature type="compositionally biased region" description="Low complexity" evidence="4">
    <location>
        <begin position="419"/>
        <end position="428"/>
    </location>
</feature>
<sequence>MLFSVSIATGRKCPGAAILFIVTTATLAILFTVTTATPAILLGVSTTSPPGPCGAMAGAGRLHDLDLSAEEAERLRRAFRDEKFRALFAEYAAELTDPEQRRLYEEEVAALERERGVEVRFVHPSPGFVLRTSQEGSRRCYINVCSNAMLAEPRAHAERGGQRWALPYSLAPGREELRRAGRRRLLYDVVFHPAALRLAARSAPFRRLLCDTALDAVERHCGVRLDRANAAVLRGTRYKGVPQAPVIRSPLPGGATKPPDGGESPLPPFPYPAPPPADNGDSPPPPPFPAPPAAGAAPPAGPTTPRWSIRYRSYVDLQDYRHSRDSAPSPVPRELVVTVELPLLRSAAQAELEIRGRELRLDSVRPAYRLRLRLPYAVDESGGRAAFNRAQRQLQVTLPVVPPAPAGQRREGAEPAAQGPGELLGEPPEAGPGGGAAPPPGPGGAARSTWGGGETGDPPGDPPTEPPAEPSPEPPTEPLAEPLSELPSESPAEQPAELPADLPAEPLTEPLAEPLAERPAGPLCGPPAEPPAELRSEPPAEQPADPPAELLAEPAEPPAEPLTEPPTESPTDPLAEPQKPPAEPLAEPPPDPPAESPTEPPSPPPRSGAAPPIASPEPAVPAEDAPPIPPPAAEHSPAGMGATCPPFQARQDEASLTLLLTVPGIHPQSLCGDVGTHHYSLRFSTDSGAFALFLQFPPANRLLSPETGVSVSAHNVVVELAKAPDSTGPWEKFSFGLDPSALQERLFVTEENVDGFLGTALCPSSCSQSALESQPLIEVLEVSEDRIQIRVEPQERDGEGTLGSSGGDLAGKTNGDYPETKAETNCPAADGERAAGTNTAPTAETIGKVGCSSHHCLEHEPPDTSSAIAGESGRKEPDLESAAAAGNTATAPGSAKQGELLPGGQEAVEGHEEAEPPGLDSRAASPLLREVNLEDGSVRVLRDHVTRCPVVFQNSLLYELD</sequence>
<name>A0A6J0I2J2_9PASS</name>
<evidence type="ECO:0000313" key="7">
    <source>
        <dbReference type="Proteomes" id="UP000504624"/>
    </source>
</evidence>
<feature type="region of interest" description="Disordered" evidence="4">
    <location>
        <begin position="402"/>
        <end position="646"/>
    </location>
</feature>
<dbReference type="Pfam" id="PF08190">
    <property type="entry name" value="PIH1"/>
    <property type="match status" value="1"/>
</dbReference>
<dbReference type="InterPro" id="IPR041442">
    <property type="entry name" value="PIH1D1/2/3_CS-like"/>
</dbReference>
<proteinExistence type="inferred from homology"/>
<feature type="region of interest" description="Disordered" evidence="4">
    <location>
        <begin position="853"/>
        <end position="924"/>
    </location>
</feature>
<feature type="compositionally biased region" description="Pro residues" evidence="4">
    <location>
        <begin position="578"/>
        <end position="606"/>
    </location>
</feature>
<keyword evidence="1 3" id="KW-0963">Cytoplasm</keyword>
<feature type="compositionally biased region" description="Pro residues" evidence="4">
    <location>
        <begin position="613"/>
        <end position="632"/>
    </location>
</feature>
<feature type="domain" description="PIH1D1/2/3 CS-like" evidence="6">
    <location>
        <begin position="302"/>
        <end position="401"/>
    </location>
</feature>
<feature type="compositionally biased region" description="Pro residues" evidence="4">
    <location>
        <begin position="555"/>
        <end position="568"/>
    </location>
</feature>
<feature type="domain" description="PIH1 N-terminal" evidence="5">
    <location>
        <begin position="95"/>
        <end position="253"/>
    </location>
</feature>
<evidence type="ECO:0000259" key="5">
    <source>
        <dbReference type="Pfam" id="PF08190"/>
    </source>
</evidence>
<dbReference type="PANTHER" id="PTHR22997:SF3">
    <property type="entry name" value="PROTEIN KINTOUN"/>
    <property type="match status" value="1"/>
</dbReference>
<gene>
    <name evidence="3 8" type="primary">DNAAF2</name>
    <name evidence="3" type="synonym">KTU</name>
</gene>
<feature type="compositionally biased region" description="Low complexity" evidence="4">
    <location>
        <begin position="881"/>
        <end position="895"/>
    </location>
</feature>
<evidence type="ECO:0000256" key="2">
    <source>
        <dbReference type="ARBA" id="ARBA00024190"/>
    </source>
</evidence>
<dbReference type="Proteomes" id="UP000504624">
    <property type="component" value="Unplaced"/>
</dbReference>
<feature type="region of interest" description="Disordered" evidence="4">
    <location>
        <begin position="790"/>
        <end position="838"/>
    </location>
</feature>
<accession>A0A6J0I2J2</accession>
<protein>
    <recommendedName>
        <fullName evidence="3">Protein kintoun</fullName>
    </recommendedName>
    <alternativeName>
        <fullName evidence="3">Dynein assembly factor 2, axonemal</fullName>
    </alternativeName>
</protein>
<feature type="compositionally biased region" description="Gly residues" evidence="4">
    <location>
        <begin position="800"/>
        <end position="809"/>
    </location>
</feature>
<dbReference type="AlphaFoldDB" id="A0A6J0I2J2"/>
<dbReference type="GO" id="GO:0060285">
    <property type="term" value="P:cilium-dependent cell motility"/>
    <property type="evidence" value="ECO:0007669"/>
    <property type="project" value="UniProtKB-UniRule"/>
</dbReference>
<reference evidence="8" key="1">
    <citation type="submission" date="2025-08" db="UniProtKB">
        <authorList>
            <consortium name="RefSeq"/>
        </authorList>
    </citation>
    <scope>IDENTIFICATION</scope>
</reference>
<dbReference type="HAMAP" id="MF_03069">
    <property type="entry name" value="Kintoun"/>
    <property type="match status" value="1"/>
</dbReference>
<evidence type="ECO:0000256" key="3">
    <source>
        <dbReference type="HAMAP-Rule" id="MF_03069"/>
    </source>
</evidence>
<feature type="region of interest" description="Disordered" evidence="4">
    <location>
        <begin position="243"/>
        <end position="305"/>
    </location>
</feature>
<feature type="compositionally biased region" description="Basic and acidic residues" evidence="4">
    <location>
        <begin position="790"/>
        <end position="799"/>
    </location>
</feature>
<feature type="compositionally biased region" description="Pro residues" evidence="4">
    <location>
        <begin position="265"/>
        <end position="292"/>
    </location>
</feature>
<comment type="function">
    <text evidence="3">Required for cytoplasmic pre-assembly of axonemal dyneins, thereby playing a central role in motility in cilia and flagella. Involved in pre-assembly of dynein arm complexes in the cytoplasm before intraflagellar transport loads them for the ciliary compartment.</text>
</comment>
<dbReference type="GO" id="GO:0070286">
    <property type="term" value="P:axonemal dynein complex assembly"/>
    <property type="evidence" value="ECO:0007669"/>
    <property type="project" value="UniProtKB-UniRule"/>
</dbReference>
<dbReference type="InterPro" id="IPR034727">
    <property type="entry name" value="Kintoun"/>
</dbReference>
<keyword evidence="7" id="KW-1185">Reference proteome</keyword>
<dbReference type="GeneID" id="108502462"/>
<dbReference type="CTD" id="55172"/>
<dbReference type="OrthoDB" id="546764at2759"/>
<feature type="compositionally biased region" description="Low complexity" evidence="4">
    <location>
        <begin position="478"/>
        <end position="523"/>
    </location>
</feature>
<organism evidence="7 8">
    <name type="scientific">Lepidothrix coronata</name>
    <name type="common">blue-crowned manakin</name>
    <dbReference type="NCBI Taxonomy" id="321398"/>
    <lineage>
        <taxon>Eukaryota</taxon>
        <taxon>Metazoa</taxon>
        <taxon>Chordata</taxon>
        <taxon>Craniata</taxon>
        <taxon>Vertebrata</taxon>
        <taxon>Euteleostomi</taxon>
        <taxon>Archelosauria</taxon>
        <taxon>Archosauria</taxon>
        <taxon>Dinosauria</taxon>
        <taxon>Saurischia</taxon>
        <taxon>Theropoda</taxon>
        <taxon>Coelurosauria</taxon>
        <taxon>Aves</taxon>
        <taxon>Neognathae</taxon>
        <taxon>Neoaves</taxon>
        <taxon>Telluraves</taxon>
        <taxon>Australaves</taxon>
        <taxon>Passeriformes</taxon>
        <taxon>Pipridae</taxon>
        <taxon>Lepidothrix</taxon>
    </lineage>
</organism>
<comment type="subcellular location">
    <subcellularLocation>
        <location evidence="3">Cytoplasm</location>
    </subcellularLocation>
    <subcellularLocation>
        <location evidence="2">Dynein axonemal particle</location>
    </subcellularLocation>
    <text evidence="3">Localizes in the apical cytoplasm around the gamma-tubulin-positive pericentriolar region, not in the cilia.</text>
</comment>
<comment type="similarity">
    <text evidence="3">Belongs to the PIH1 family. Kintoun subfamily.</text>
</comment>
<dbReference type="InterPro" id="IPR050734">
    <property type="entry name" value="PIH1/Kintoun_subfamily"/>
</dbReference>
<evidence type="ECO:0000256" key="1">
    <source>
        <dbReference type="ARBA" id="ARBA00022490"/>
    </source>
</evidence>
<dbReference type="RefSeq" id="XP_017680927.1">
    <property type="nucleotide sequence ID" value="XM_017825438.1"/>
</dbReference>
<feature type="compositionally biased region" description="Pro residues" evidence="4">
    <location>
        <begin position="459"/>
        <end position="477"/>
    </location>
</feature>
<evidence type="ECO:0000313" key="8">
    <source>
        <dbReference type="RefSeq" id="XP_017680927.1"/>
    </source>
</evidence>
<evidence type="ECO:0000256" key="4">
    <source>
        <dbReference type="SAM" id="MobiDB-lite"/>
    </source>
</evidence>
<dbReference type="GO" id="GO:0120293">
    <property type="term" value="C:dynein axonemal particle"/>
    <property type="evidence" value="ECO:0007669"/>
    <property type="project" value="UniProtKB-SubCell"/>
</dbReference>
<dbReference type="PANTHER" id="PTHR22997">
    <property type="entry name" value="PIH1 DOMAIN-CONTAINING PROTEIN 1"/>
    <property type="match status" value="1"/>
</dbReference>
<evidence type="ECO:0000259" key="6">
    <source>
        <dbReference type="Pfam" id="PF18201"/>
    </source>
</evidence>
<dbReference type="GO" id="GO:0005576">
    <property type="term" value="C:extracellular region"/>
    <property type="evidence" value="ECO:0007669"/>
    <property type="project" value="GOC"/>
</dbReference>
<dbReference type="GO" id="GO:0003351">
    <property type="term" value="P:epithelial cilium movement involved in extracellular fluid movement"/>
    <property type="evidence" value="ECO:0007669"/>
    <property type="project" value="TreeGrafter"/>
</dbReference>
<dbReference type="InterPro" id="IPR012981">
    <property type="entry name" value="PIH1_N"/>
</dbReference>
<dbReference type="Pfam" id="PF18201">
    <property type="entry name" value="PIH1_CS"/>
    <property type="match status" value="1"/>
</dbReference>